<comment type="subcellular location">
    <subcellularLocation>
        <location evidence="1">Nucleus</location>
        <location evidence="1">Nucleolus</location>
    </subcellularLocation>
</comment>
<gene>
    <name evidence="11" type="primary">LOC105263912</name>
</gene>
<protein>
    <recommendedName>
        <fullName evidence="2">U3 small nucleolar RNA-associated protein 15 homolog</fullName>
    </recommendedName>
</protein>
<dbReference type="InterPro" id="IPR036322">
    <property type="entry name" value="WD40_repeat_dom_sf"/>
</dbReference>
<sequence>MAAGFKKTNAKVFAKIKPELTTDNIYWKKLTAPVLVKEFGPIDYIDFSPIEPHYFAVTCSVRVQVYNPITKLVIKNLSKFKEAAYGGAFRADGKLLCAGGEESVVKLFDVSTKSLLRVFAGHKAAIHRTFFTADGHHIASFSDDKTIALWDIPSEKQIVTFSEHADYIRAGAVSPVSPDILLSGGYDKIVQMYDARTSKSVCSVNHEAPVESIVFLPSGGIFISAGGTEMRVWDALAGGRLLAKISHHHKTITCLKIASNGHRIVSGSLDRHVKIYDAGNYKAVHTLDYPNAVLSVGISADDETIVAGMVDGLISVRRREDDTKNGINGKKKKMSFRRAGQNLRSSTVDVIVPDERKETMSKHDACLRKFQYSKALDCVMVNYIVNKTPHVTVALLQELIRRQGLRQALAGRDGKSLVNFLKFLIKHVGNPRFGRVMLYVGNVLMDVYEETLDELGPEPRLMFTLLEKKLKEEEELITNLAELQGTLHMILSGAETSEPMVIREPQGLTASTAAQKNLVLSIS</sequence>
<dbReference type="GO" id="GO:0045943">
    <property type="term" value="P:positive regulation of transcription by RNA polymerase I"/>
    <property type="evidence" value="ECO:0007669"/>
    <property type="project" value="TreeGrafter"/>
</dbReference>
<dbReference type="PANTHER" id="PTHR19924">
    <property type="entry name" value="UTP15 U3 SMALL NUCLEOLAR RNA-ASSOCIATED PROTEIN 15 FAMILY MEMBER"/>
    <property type="match status" value="1"/>
</dbReference>
<dbReference type="PROSITE" id="PS50082">
    <property type="entry name" value="WD_REPEATS_2"/>
    <property type="match status" value="2"/>
</dbReference>
<evidence type="ECO:0000313" key="11">
    <source>
        <dbReference type="RefSeq" id="XP_011298736.1"/>
    </source>
</evidence>
<dbReference type="InterPro" id="IPR015943">
    <property type="entry name" value="WD40/YVTN_repeat-like_dom_sf"/>
</dbReference>
<proteinExistence type="predicted"/>
<evidence type="ECO:0000313" key="10">
    <source>
        <dbReference type="Proteomes" id="UP000694866"/>
    </source>
</evidence>
<organism evidence="10 11">
    <name type="scientific">Fopius arisanus</name>
    <dbReference type="NCBI Taxonomy" id="64838"/>
    <lineage>
        <taxon>Eukaryota</taxon>
        <taxon>Metazoa</taxon>
        <taxon>Ecdysozoa</taxon>
        <taxon>Arthropoda</taxon>
        <taxon>Hexapoda</taxon>
        <taxon>Insecta</taxon>
        <taxon>Pterygota</taxon>
        <taxon>Neoptera</taxon>
        <taxon>Endopterygota</taxon>
        <taxon>Hymenoptera</taxon>
        <taxon>Apocrita</taxon>
        <taxon>Ichneumonoidea</taxon>
        <taxon>Braconidae</taxon>
        <taxon>Opiinae</taxon>
        <taxon>Fopius</taxon>
    </lineage>
</organism>
<dbReference type="GeneID" id="105263912"/>
<dbReference type="SUPFAM" id="SSF50978">
    <property type="entry name" value="WD40 repeat-like"/>
    <property type="match status" value="1"/>
</dbReference>
<evidence type="ECO:0000256" key="1">
    <source>
        <dbReference type="ARBA" id="ARBA00004604"/>
    </source>
</evidence>
<evidence type="ECO:0000256" key="5">
    <source>
        <dbReference type="ARBA" id="ARBA00022737"/>
    </source>
</evidence>
<evidence type="ECO:0000259" key="9">
    <source>
        <dbReference type="Pfam" id="PF09384"/>
    </source>
</evidence>
<dbReference type="Pfam" id="PF09384">
    <property type="entry name" value="UTP15_C"/>
    <property type="match status" value="1"/>
</dbReference>
<dbReference type="GO" id="GO:0006364">
    <property type="term" value="P:rRNA processing"/>
    <property type="evidence" value="ECO:0007669"/>
    <property type="project" value="UniProtKB-KW"/>
</dbReference>
<keyword evidence="6" id="KW-0539">Nucleus</keyword>
<keyword evidence="4 8" id="KW-0853">WD repeat</keyword>
<keyword evidence="5" id="KW-0677">Repeat</keyword>
<dbReference type="CDD" id="cd00200">
    <property type="entry name" value="WD40"/>
    <property type="match status" value="1"/>
</dbReference>
<accession>A0A9R1TUN0</accession>
<dbReference type="AlphaFoldDB" id="A0A9R1TUN0"/>
<reference evidence="11" key="1">
    <citation type="submission" date="2025-08" db="UniProtKB">
        <authorList>
            <consortium name="RefSeq"/>
        </authorList>
    </citation>
    <scope>IDENTIFICATION</scope>
    <source>
        <strain evidence="11">USDA-PBARC FA_bdor</strain>
        <tissue evidence="11">Whole organism</tissue>
    </source>
</reference>
<evidence type="ECO:0000256" key="7">
    <source>
        <dbReference type="ARBA" id="ARBA00045437"/>
    </source>
</evidence>
<dbReference type="Gene3D" id="2.130.10.10">
    <property type="entry name" value="YVTN repeat-like/Quinoprotein amine dehydrogenase"/>
    <property type="match status" value="2"/>
</dbReference>
<keyword evidence="3" id="KW-0698">rRNA processing</keyword>
<feature type="domain" description="U3 small nucleolar RNA-associated protein 15 C-terminal" evidence="9">
    <location>
        <begin position="345"/>
        <end position="490"/>
    </location>
</feature>
<dbReference type="OrthoDB" id="431715at2759"/>
<evidence type="ECO:0000256" key="3">
    <source>
        <dbReference type="ARBA" id="ARBA00022552"/>
    </source>
</evidence>
<dbReference type="RefSeq" id="XP_011298736.1">
    <property type="nucleotide sequence ID" value="XM_011300434.1"/>
</dbReference>
<dbReference type="PROSITE" id="PS50294">
    <property type="entry name" value="WD_REPEATS_REGION"/>
    <property type="match status" value="2"/>
</dbReference>
<keyword evidence="10" id="KW-1185">Reference proteome</keyword>
<dbReference type="SMART" id="SM00320">
    <property type="entry name" value="WD40"/>
    <property type="match status" value="7"/>
</dbReference>
<comment type="function">
    <text evidence="7">Ribosome biogenesis factor. Involved in nucleolar processing of pre-18S ribosomal RNA. Required for optimal pre-ribosomal RNA transcription by RNA polymerase I. Part of the small subunit (SSU) processome, first precursor of the small eukaryotic ribosomal subunit. During the assembly of the SSU processome in the nucleolus, many ribosome biogenesis factors, an RNA chaperone and ribosomal proteins associate with the nascent pre-rRNA and work in concert to generate RNA folding, modifications, rearrangements and cleavage as well as targeted degradation of pre-ribosomal RNA by the RNA exosome.</text>
</comment>
<evidence type="ECO:0000256" key="6">
    <source>
        <dbReference type="ARBA" id="ARBA00023242"/>
    </source>
</evidence>
<dbReference type="InterPro" id="IPR018983">
    <property type="entry name" value="U3_snoRNA-assocProt_15_C"/>
</dbReference>
<evidence type="ECO:0000256" key="8">
    <source>
        <dbReference type="PROSITE-ProRule" id="PRU00221"/>
    </source>
</evidence>
<name>A0A9R1TUN0_9HYME</name>
<dbReference type="Pfam" id="PF00400">
    <property type="entry name" value="WD40"/>
    <property type="match status" value="2"/>
</dbReference>
<dbReference type="Proteomes" id="UP000694866">
    <property type="component" value="Unplaced"/>
</dbReference>
<dbReference type="InterPro" id="IPR001680">
    <property type="entry name" value="WD40_rpt"/>
</dbReference>
<feature type="repeat" description="WD" evidence="8">
    <location>
        <begin position="119"/>
        <end position="160"/>
    </location>
</feature>
<evidence type="ECO:0000256" key="2">
    <source>
        <dbReference type="ARBA" id="ARBA00018260"/>
    </source>
</evidence>
<feature type="repeat" description="WD" evidence="8">
    <location>
        <begin position="245"/>
        <end position="286"/>
    </location>
</feature>
<evidence type="ECO:0000256" key="4">
    <source>
        <dbReference type="ARBA" id="ARBA00022574"/>
    </source>
</evidence>
<dbReference type="GO" id="GO:0005730">
    <property type="term" value="C:nucleolus"/>
    <property type="evidence" value="ECO:0007669"/>
    <property type="project" value="UniProtKB-SubCell"/>
</dbReference>
<dbReference type="PANTHER" id="PTHR19924:SF26">
    <property type="entry name" value="U3 SMALL NUCLEOLAR RNA-ASSOCIATED PROTEIN 15 HOMOLOG"/>
    <property type="match status" value="1"/>
</dbReference>
<dbReference type="KEGG" id="fas:105263912"/>